<dbReference type="GO" id="GO:0005737">
    <property type="term" value="C:cytoplasm"/>
    <property type="evidence" value="ECO:0007669"/>
    <property type="project" value="UniProtKB-SubCell"/>
</dbReference>
<comment type="function">
    <text evidence="5 6">Responsible for the release of ribosomes from messenger RNA at the termination of protein biosynthesis. May increase the efficiency of translation by recycling ribosomes from one round of translation to another.</text>
</comment>
<organism evidence="8 9">
    <name type="scientific">Luteolibacter pohnpeiensis</name>
    <dbReference type="NCBI Taxonomy" id="454153"/>
    <lineage>
        <taxon>Bacteria</taxon>
        <taxon>Pseudomonadati</taxon>
        <taxon>Verrucomicrobiota</taxon>
        <taxon>Verrucomicrobiia</taxon>
        <taxon>Verrucomicrobiales</taxon>
        <taxon>Verrucomicrobiaceae</taxon>
        <taxon>Luteolibacter</taxon>
    </lineage>
</organism>
<dbReference type="InterPro" id="IPR002661">
    <property type="entry name" value="Ribosome_recyc_fac"/>
</dbReference>
<evidence type="ECO:0000256" key="5">
    <source>
        <dbReference type="ARBA" id="ARBA00025050"/>
    </source>
</evidence>
<comment type="similarity">
    <text evidence="2 6">Belongs to the RRF family.</text>
</comment>
<feature type="domain" description="Ribosome recycling factor" evidence="7">
    <location>
        <begin position="23"/>
        <end position="186"/>
    </location>
</feature>
<dbReference type="PANTHER" id="PTHR20982:SF3">
    <property type="entry name" value="MITOCHONDRIAL RIBOSOME RECYCLING FACTOR PSEUDO 1"/>
    <property type="match status" value="1"/>
</dbReference>
<evidence type="ECO:0000256" key="4">
    <source>
        <dbReference type="ARBA" id="ARBA00022917"/>
    </source>
</evidence>
<comment type="subcellular location">
    <subcellularLocation>
        <location evidence="1 6">Cytoplasm</location>
    </subcellularLocation>
</comment>
<dbReference type="Proteomes" id="UP000603141">
    <property type="component" value="Unassembled WGS sequence"/>
</dbReference>
<dbReference type="GO" id="GO:0006415">
    <property type="term" value="P:translational termination"/>
    <property type="evidence" value="ECO:0007669"/>
    <property type="project" value="UniProtKB-UniRule"/>
</dbReference>
<evidence type="ECO:0000259" key="7">
    <source>
        <dbReference type="Pfam" id="PF01765"/>
    </source>
</evidence>
<dbReference type="InterPro" id="IPR036191">
    <property type="entry name" value="RRF_sf"/>
</dbReference>
<dbReference type="Gene3D" id="1.10.132.20">
    <property type="entry name" value="Ribosome-recycling factor"/>
    <property type="match status" value="1"/>
</dbReference>
<name>A0A934S606_9BACT</name>
<keyword evidence="3 6" id="KW-0963">Cytoplasm</keyword>
<dbReference type="HAMAP" id="MF_00040">
    <property type="entry name" value="RRF"/>
    <property type="match status" value="1"/>
</dbReference>
<dbReference type="CDD" id="cd00520">
    <property type="entry name" value="RRF"/>
    <property type="match status" value="1"/>
</dbReference>
<dbReference type="NCBIfam" id="TIGR00496">
    <property type="entry name" value="frr"/>
    <property type="match status" value="1"/>
</dbReference>
<dbReference type="GO" id="GO:0043023">
    <property type="term" value="F:ribosomal large subunit binding"/>
    <property type="evidence" value="ECO:0007669"/>
    <property type="project" value="TreeGrafter"/>
</dbReference>
<evidence type="ECO:0000313" key="9">
    <source>
        <dbReference type="Proteomes" id="UP000603141"/>
    </source>
</evidence>
<keyword evidence="4 6" id="KW-0648">Protein biosynthesis</keyword>
<dbReference type="FunFam" id="3.30.1360.40:FF:000001">
    <property type="entry name" value="Ribosome-recycling factor"/>
    <property type="match status" value="1"/>
</dbReference>
<dbReference type="FunFam" id="1.10.132.20:FF:000001">
    <property type="entry name" value="Ribosome-recycling factor"/>
    <property type="match status" value="1"/>
</dbReference>
<dbReference type="PANTHER" id="PTHR20982">
    <property type="entry name" value="RIBOSOME RECYCLING FACTOR"/>
    <property type="match status" value="1"/>
</dbReference>
<dbReference type="SUPFAM" id="SSF55194">
    <property type="entry name" value="Ribosome recycling factor, RRF"/>
    <property type="match status" value="1"/>
</dbReference>
<dbReference type="AlphaFoldDB" id="A0A934S606"/>
<sequence>MDPDTAILEVEDAMSKCVDYLLHEFAGVRTGKASPALIENLDVHVHAYGAVSKLKSLAVINSPEPRMLVVQPFDPSTTRDIERAIRESKLNLNPAAADRSIRVPIPELSEERRRDMVKLIKQLAEEAKVRLRAARKEGMDSAKKMKADNLLTEDSQKDFEKQVQELTNQFTKKIDEHAVAKEADLMKV</sequence>
<evidence type="ECO:0000256" key="1">
    <source>
        <dbReference type="ARBA" id="ARBA00004496"/>
    </source>
</evidence>
<dbReference type="Gene3D" id="3.30.1360.40">
    <property type="match status" value="1"/>
</dbReference>
<evidence type="ECO:0000256" key="3">
    <source>
        <dbReference type="ARBA" id="ARBA00022490"/>
    </source>
</evidence>
<dbReference type="InterPro" id="IPR023584">
    <property type="entry name" value="Ribosome_recyc_fac_dom"/>
</dbReference>
<gene>
    <name evidence="6 8" type="primary">frr</name>
    <name evidence="8" type="ORF">JIN85_03175</name>
</gene>
<evidence type="ECO:0000256" key="2">
    <source>
        <dbReference type="ARBA" id="ARBA00005912"/>
    </source>
</evidence>
<accession>A0A934S606</accession>
<comment type="caution">
    <text evidence="8">The sequence shown here is derived from an EMBL/GenBank/DDBJ whole genome shotgun (WGS) entry which is preliminary data.</text>
</comment>
<keyword evidence="9" id="KW-1185">Reference proteome</keyword>
<protein>
    <recommendedName>
        <fullName evidence="6">Ribosome-recycling factor</fullName>
        <shortName evidence="6">RRF</shortName>
    </recommendedName>
    <alternativeName>
        <fullName evidence="6">Ribosome-releasing factor</fullName>
    </alternativeName>
</protein>
<dbReference type="RefSeq" id="WP_200267563.1">
    <property type="nucleotide sequence ID" value="NZ_JAENIJ010000003.1"/>
</dbReference>
<reference evidence="8" key="1">
    <citation type="submission" date="2021-01" db="EMBL/GenBank/DDBJ databases">
        <title>Modified the classification status of verrucomicrobia.</title>
        <authorList>
            <person name="Feng X."/>
        </authorList>
    </citation>
    <scope>NUCLEOTIDE SEQUENCE</scope>
    <source>
        <strain evidence="8">KCTC 22041</strain>
    </source>
</reference>
<evidence type="ECO:0000313" key="8">
    <source>
        <dbReference type="EMBL" id="MBK1881401.1"/>
    </source>
</evidence>
<dbReference type="Pfam" id="PF01765">
    <property type="entry name" value="RRF"/>
    <property type="match status" value="1"/>
</dbReference>
<evidence type="ECO:0000256" key="6">
    <source>
        <dbReference type="HAMAP-Rule" id="MF_00040"/>
    </source>
</evidence>
<proteinExistence type="inferred from homology"/>
<dbReference type="EMBL" id="JAENIJ010000003">
    <property type="protein sequence ID" value="MBK1881401.1"/>
    <property type="molecule type" value="Genomic_DNA"/>
</dbReference>